<evidence type="ECO:0000313" key="2">
    <source>
        <dbReference type="Proteomes" id="UP000298652"/>
    </source>
</evidence>
<sequence>MEGLIPLVYRAIVEYRKAREAVAIGSFLYGDQPCGSRASSSSRLFGDPDGSWYAATSLSPAASPPARASLVSPLLRSASRRRCAAGSCYHIKKEEGPTGNNK</sequence>
<evidence type="ECO:0000313" key="1">
    <source>
        <dbReference type="EMBL" id="TKW30439.1"/>
    </source>
</evidence>
<dbReference type="AlphaFoldDB" id="A0A4U6VRJ9"/>
<proteinExistence type="predicted"/>
<accession>A0A4U6VRJ9</accession>
<dbReference type="Gramene" id="TKW30439">
    <property type="protein sequence ID" value="TKW30439"/>
    <property type="gene ID" value="SEVIR_2G037200v2"/>
</dbReference>
<gene>
    <name evidence="1" type="ORF">SEVIR_2G037200v2</name>
</gene>
<dbReference type="EMBL" id="CM016553">
    <property type="protein sequence ID" value="TKW30439.1"/>
    <property type="molecule type" value="Genomic_DNA"/>
</dbReference>
<protein>
    <submittedName>
        <fullName evidence="1">Uncharacterized protein</fullName>
    </submittedName>
</protein>
<reference evidence="1" key="1">
    <citation type="submission" date="2019-03" db="EMBL/GenBank/DDBJ databases">
        <title>WGS assembly of Setaria viridis.</title>
        <authorList>
            <person name="Huang P."/>
            <person name="Jenkins J."/>
            <person name="Grimwood J."/>
            <person name="Barry K."/>
            <person name="Healey A."/>
            <person name="Mamidi S."/>
            <person name="Sreedasyam A."/>
            <person name="Shu S."/>
            <person name="Feldman M."/>
            <person name="Wu J."/>
            <person name="Yu Y."/>
            <person name="Chen C."/>
            <person name="Johnson J."/>
            <person name="Rokhsar D."/>
            <person name="Baxter I."/>
            <person name="Schmutz J."/>
            <person name="Brutnell T."/>
            <person name="Kellogg E."/>
        </authorList>
    </citation>
    <scope>NUCLEOTIDE SEQUENCE [LARGE SCALE GENOMIC DNA]</scope>
</reference>
<name>A0A4U6VRJ9_SETVI</name>
<keyword evidence="2" id="KW-1185">Reference proteome</keyword>
<dbReference type="Proteomes" id="UP000298652">
    <property type="component" value="Chromosome 2"/>
</dbReference>
<organism evidence="1 2">
    <name type="scientific">Setaria viridis</name>
    <name type="common">Green bristlegrass</name>
    <name type="synonym">Setaria italica subsp. viridis</name>
    <dbReference type="NCBI Taxonomy" id="4556"/>
    <lineage>
        <taxon>Eukaryota</taxon>
        <taxon>Viridiplantae</taxon>
        <taxon>Streptophyta</taxon>
        <taxon>Embryophyta</taxon>
        <taxon>Tracheophyta</taxon>
        <taxon>Spermatophyta</taxon>
        <taxon>Magnoliopsida</taxon>
        <taxon>Liliopsida</taxon>
        <taxon>Poales</taxon>
        <taxon>Poaceae</taxon>
        <taxon>PACMAD clade</taxon>
        <taxon>Panicoideae</taxon>
        <taxon>Panicodae</taxon>
        <taxon>Paniceae</taxon>
        <taxon>Cenchrinae</taxon>
        <taxon>Setaria</taxon>
    </lineage>
</organism>
<dbReference type="OMA" id="NACEVCM"/>